<keyword evidence="3" id="KW-1185">Reference proteome</keyword>
<dbReference type="Gene3D" id="1.10.10.1010">
    <property type="entry name" value="Intein homing endonuclease, domain IV"/>
    <property type="match status" value="1"/>
</dbReference>
<evidence type="ECO:0000259" key="1">
    <source>
        <dbReference type="PROSITE" id="PS50011"/>
    </source>
</evidence>
<comment type="caution">
    <text evidence="2">The sequence shown here is derived from an EMBL/GenBank/DDBJ whole genome shotgun (WGS) entry which is preliminary data.</text>
</comment>
<organism evidence="2 3">
    <name type="scientific">Rhizophagus irregularis (strain DAOM 197198w)</name>
    <name type="common">Glomus intraradices</name>
    <dbReference type="NCBI Taxonomy" id="1432141"/>
    <lineage>
        <taxon>Eukaryota</taxon>
        <taxon>Fungi</taxon>
        <taxon>Fungi incertae sedis</taxon>
        <taxon>Mucoromycota</taxon>
        <taxon>Glomeromycotina</taxon>
        <taxon>Glomeromycetes</taxon>
        <taxon>Glomerales</taxon>
        <taxon>Glomeraceae</taxon>
        <taxon>Rhizophagus</taxon>
    </lineage>
</organism>
<dbReference type="InterPro" id="IPR011009">
    <property type="entry name" value="Kinase-like_dom_sf"/>
</dbReference>
<dbReference type="EMBL" id="JEMT01029504">
    <property type="protein sequence ID" value="EXX51994.1"/>
    <property type="molecule type" value="Genomic_DNA"/>
</dbReference>
<dbReference type="AlphaFoldDB" id="A0A015JAS3"/>
<gene>
    <name evidence="2" type="ORF">RirG_256960</name>
</gene>
<dbReference type="STRING" id="1432141.A0A015JAS3"/>
<dbReference type="GO" id="GO:0004674">
    <property type="term" value="F:protein serine/threonine kinase activity"/>
    <property type="evidence" value="ECO:0007669"/>
    <property type="project" value="TreeGrafter"/>
</dbReference>
<dbReference type="InterPro" id="IPR001245">
    <property type="entry name" value="Ser-Thr/Tyr_kinase_cat_dom"/>
</dbReference>
<evidence type="ECO:0000313" key="3">
    <source>
        <dbReference type="Proteomes" id="UP000022910"/>
    </source>
</evidence>
<dbReference type="Pfam" id="PF07714">
    <property type="entry name" value="PK_Tyr_Ser-Thr"/>
    <property type="match status" value="1"/>
</dbReference>
<dbReference type="Gene3D" id="1.10.510.10">
    <property type="entry name" value="Transferase(Phosphotransferase) domain 1"/>
    <property type="match status" value="1"/>
</dbReference>
<reference evidence="2 3" key="1">
    <citation type="submission" date="2014-02" db="EMBL/GenBank/DDBJ databases">
        <title>Single nucleus genome sequencing reveals high similarity among nuclei of an endomycorrhizal fungus.</title>
        <authorList>
            <person name="Lin K."/>
            <person name="Geurts R."/>
            <person name="Zhang Z."/>
            <person name="Limpens E."/>
            <person name="Saunders D.G."/>
            <person name="Mu D."/>
            <person name="Pang E."/>
            <person name="Cao H."/>
            <person name="Cha H."/>
            <person name="Lin T."/>
            <person name="Zhou Q."/>
            <person name="Shang Y."/>
            <person name="Li Y."/>
            <person name="Ivanov S."/>
            <person name="Sharma T."/>
            <person name="Velzen R.V."/>
            <person name="Ruijter N.D."/>
            <person name="Aanen D.K."/>
            <person name="Win J."/>
            <person name="Kamoun S."/>
            <person name="Bisseling T."/>
            <person name="Huang S."/>
        </authorList>
    </citation>
    <scope>NUCLEOTIDE SEQUENCE [LARGE SCALE GENOMIC DNA]</scope>
    <source>
        <strain evidence="3">DAOM197198w</strain>
    </source>
</reference>
<evidence type="ECO:0000313" key="2">
    <source>
        <dbReference type="EMBL" id="EXX51994.1"/>
    </source>
</evidence>
<dbReference type="Proteomes" id="UP000022910">
    <property type="component" value="Unassembled WGS sequence"/>
</dbReference>
<dbReference type="InterPro" id="IPR051681">
    <property type="entry name" value="Ser/Thr_Kinases-Pseudokinases"/>
</dbReference>
<dbReference type="SUPFAM" id="SSF56112">
    <property type="entry name" value="Protein kinase-like (PK-like)"/>
    <property type="match status" value="1"/>
</dbReference>
<name>A0A015JAS3_RHIIW</name>
<dbReference type="HOGENOM" id="CLU_000288_7_34_1"/>
<accession>A0A015JAS3</accession>
<dbReference type="PROSITE" id="PS50011">
    <property type="entry name" value="PROTEIN_KINASE_DOM"/>
    <property type="match status" value="1"/>
</dbReference>
<dbReference type="InterPro" id="IPR000719">
    <property type="entry name" value="Prot_kinase_dom"/>
</dbReference>
<feature type="domain" description="Protein kinase" evidence="1">
    <location>
        <begin position="116"/>
        <end position="368"/>
    </location>
</feature>
<proteinExistence type="predicted"/>
<sequence length="467" mass="53877">MNERNDENWERKGQNMFVILKILNNPSSITLEFVEFKKKIAVSHSRVYGITQDPETKNYMVVLNDICEKCNVTCMSIRFQQNSQNCTSGNNDIDKFIHTQLSHTAYSIKWIPYDRFDDIEFIAKGGFGIVYRANWIMEGVVALKTLNDSKNITLEFLNEIILHHKINYSHNIIKFYGITQDPKTKNYIMILEYAKNGSLRTCLNTNYNKIGWYNKIKNLYDIVSGLESIHQNDLIHRDLHAGNILMNENRMYITDMGLCRPASENIKNNVYGVLCYMAPETLQKHNYTKASDIYSFGIIMYEVICGLPPYHDVCHDNILAIRICQGLRPRFNIIVPQLIVNLIKRCLDANQLNRPTAKEIKEILAQWCCEVFNNQTELGKQIIEAEEINNNLPVNSTPSISLGLSYTMHSKAIYTSKLLNFNNLSKPKNTDDYYEQNDNIISLKSLASLQIDISKLNINDLLKPKKS</sequence>
<protein>
    <submittedName>
        <fullName evidence="2">Cdc15p</fullName>
    </submittedName>
</protein>
<dbReference type="PANTHER" id="PTHR44329">
    <property type="entry name" value="SERINE/THREONINE-PROTEIN KINASE TNNI3K-RELATED"/>
    <property type="match status" value="1"/>
</dbReference>
<dbReference type="GO" id="GO:0005524">
    <property type="term" value="F:ATP binding"/>
    <property type="evidence" value="ECO:0007669"/>
    <property type="project" value="InterPro"/>
</dbReference>